<feature type="region of interest" description="Disordered" evidence="1">
    <location>
        <begin position="1"/>
        <end position="22"/>
    </location>
</feature>
<organism evidence="5 6">
    <name type="scientific">Sporolactobacillus mangiferae</name>
    <dbReference type="NCBI Taxonomy" id="2940498"/>
    <lineage>
        <taxon>Bacteria</taxon>
        <taxon>Bacillati</taxon>
        <taxon>Bacillota</taxon>
        <taxon>Bacilli</taxon>
        <taxon>Bacillales</taxon>
        <taxon>Sporolactobacillaceae</taxon>
        <taxon>Sporolactobacillus</taxon>
    </lineage>
</organism>
<evidence type="ECO:0000256" key="2">
    <source>
        <dbReference type="SAM" id="SignalP"/>
    </source>
</evidence>
<dbReference type="RefSeq" id="WP_249103532.1">
    <property type="nucleotide sequence ID" value="NZ_JAMAST010000024.1"/>
</dbReference>
<name>A0ABT0MDA0_9BACL</name>
<evidence type="ECO:0000313" key="5">
    <source>
        <dbReference type="EMBL" id="MCL1632846.1"/>
    </source>
</evidence>
<dbReference type="Pfam" id="PF13739">
    <property type="entry name" value="PdaC"/>
    <property type="match status" value="1"/>
</dbReference>
<dbReference type="Gene3D" id="3.90.640.20">
    <property type="entry name" value="Heat-shock cognate protein, ATPase"/>
    <property type="match status" value="1"/>
</dbReference>
<comment type="caution">
    <text evidence="5">The sequence shown here is derived from an EMBL/GenBank/DDBJ whole genome shotgun (WGS) entry which is preliminary data.</text>
</comment>
<dbReference type="Gene3D" id="3.30.565.40">
    <property type="entry name" value="Fervidobacterium nodosum Rt17-B1 like"/>
    <property type="match status" value="1"/>
</dbReference>
<sequence length="255" mass="29759">MDDLDRHNPFVPGHTKHRERRHSTLKKKSLVLLALCLSLSSWLFAATDAHAGACLPVHYRIDRLSEGIHYPVLTSGFEDQQTMDRVNQVFRRHAEEIRKTDIKYKKQYAHDQMISAAGPYYAHTQPSIRFNDDCLLSVSFLDESFTGGAHGMHKETVYNYDTRSGRHIHLNEVIQTKKELKKVNTYLMDKMKKLKNEGRYDFFLDAFKGVDVENGQFYFDHHGIVIIFQEYEVAPYSNGIIHLKVPYHIFIEDRK</sequence>
<dbReference type="Proteomes" id="UP001203004">
    <property type="component" value="Unassembled WGS sequence"/>
</dbReference>
<dbReference type="InterPro" id="IPR037126">
    <property type="entry name" value="PdaC/RsiV-like_sf"/>
</dbReference>
<gene>
    <name evidence="5" type="ORF">M3N64_13040</name>
</gene>
<reference evidence="5 6" key="1">
    <citation type="submission" date="2022-05" db="EMBL/GenBank/DDBJ databases">
        <title>Sporolactobacillus sp nov CPB3-1, isolated from tree bark (Mangifera indica L.).</title>
        <authorList>
            <person name="Phuengjayaem S."/>
            <person name="Tanasupawat S."/>
        </authorList>
    </citation>
    <scope>NUCLEOTIDE SEQUENCE [LARGE SCALE GENOMIC DNA]</scope>
    <source>
        <strain evidence="5 6">CPB3-1</strain>
    </source>
</reference>
<dbReference type="Pfam" id="PF11738">
    <property type="entry name" value="DUF3298"/>
    <property type="match status" value="1"/>
</dbReference>
<feature type="chain" id="PRO_5045877681" evidence="2">
    <location>
        <begin position="46"/>
        <end position="255"/>
    </location>
</feature>
<feature type="domain" description="DUF3298" evidence="3">
    <location>
        <begin position="178"/>
        <end position="247"/>
    </location>
</feature>
<evidence type="ECO:0000313" key="6">
    <source>
        <dbReference type="Proteomes" id="UP001203004"/>
    </source>
</evidence>
<keyword evidence="6" id="KW-1185">Reference proteome</keyword>
<protein>
    <submittedName>
        <fullName evidence="5">DUF3298 and DUF4163 domain-containing protein</fullName>
    </submittedName>
</protein>
<proteinExistence type="predicted"/>
<evidence type="ECO:0000256" key="1">
    <source>
        <dbReference type="SAM" id="MobiDB-lite"/>
    </source>
</evidence>
<accession>A0ABT0MDA0</accession>
<feature type="signal peptide" evidence="2">
    <location>
        <begin position="1"/>
        <end position="45"/>
    </location>
</feature>
<keyword evidence="2" id="KW-0732">Signal</keyword>
<dbReference type="InterPro" id="IPR025303">
    <property type="entry name" value="PdaC"/>
</dbReference>
<evidence type="ECO:0000259" key="3">
    <source>
        <dbReference type="Pfam" id="PF11738"/>
    </source>
</evidence>
<dbReference type="EMBL" id="JAMAST010000024">
    <property type="protein sequence ID" value="MCL1632846.1"/>
    <property type="molecule type" value="Genomic_DNA"/>
</dbReference>
<evidence type="ECO:0000259" key="4">
    <source>
        <dbReference type="Pfam" id="PF13739"/>
    </source>
</evidence>
<dbReference type="InterPro" id="IPR021729">
    <property type="entry name" value="DUF3298"/>
</dbReference>
<feature type="domain" description="Deacetylase PdaC" evidence="4">
    <location>
        <begin position="67"/>
        <end position="153"/>
    </location>
</feature>